<evidence type="ECO:0000313" key="2">
    <source>
        <dbReference type="Proteomes" id="UP001153555"/>
    </source>
</evidence>
<accession>A0A9N7RKE8</accession>
<reference evidence="1" key="1">
    <citation type="submission" date="2019-12" db="EMBL/GenBank/DDBJ databases">
        <authorList>
            <person name="Scholes J."/>
        </authorList>
    </citation>
    <scope>NUCLEOTIDE SEQUENCE</scope>
</reference>
<organism evidence="1 2">
    <name type="scientific">Striga hermonthica</name>
    <name type="common">Purple witchweed</name>
    <name type="synonym">Buchnera hermonthica</name>
    <dbReference type="NCBI Taxonomy" id="68872"/>
    <lineage>
        <taxon>Eukaryota</taxon>
        <taxon>Viridiplantae</taxon>
        <taxon>Streptophyta</taxon>
        <taxon>Embryophyta</taxon>
        <taxon>Tracheophyta</taxon>
        <taxon>Spermatophyta</taxon>
        <taxon>Magnoliopsida</taxon>
        <taxon>eudicotyledons</taxon>
        <taxon>Gunneridae</taxon>
        <taxon>Pentapetalae</taxon>
        <taxon>asterids</taxon>
        <taxon>lamiids</taxon>
        <taxon>Lamiales</taxon>
        <taxon>Orobanchaceae</taxon>
        <taxon>Buchnereae</taxon>
        <taxon>Striga</taxon>
    </lineage>
</organism>
<protein>
    <submittedName>
        <fullName evidence="1">Uncharacterized protein</fullName>
    </submittedName>
</protein>
<comment type="caution">
    <text evidence="1">The sequence shown here is derived from an EMBL/GenBank/DDBJ whole genome shotgun (WGS) entry which is preliminary data.</text>
</comment>
<dbReference type="AlphaFoldDB" id="A0A9N7RKE8"/>
<proteinExistence type="predicted"/>
<dbReference type="Proteomes" id="UP001153555">
    <property type="component" value="Unassembled WGS sequence"/>
</dbReference>
<sequence>MPGEYNFPKGSVCLNAVAKVWAQVRQGARWALGDGRQARFWTDLWLNVKEPLITMVRARPPIELLHGPVADYVTTTGEWWWEKFEDFLPATALLLVAAVMPPSSSSRADRLIWGYTSNGIFSTRTAYEALTRRAENNVRPLWKAVWRAPTTQRHALSAVCTRQHYMYIETARRLGVSGWSYFHLRVGGTSSRRMCRSGCGRI</sequence>
<evidence type="ECO:0000313" key="1">
    <source>
        <dbReference type="EMBL" id="CAA0834088.1"/>
    </source>
</evidence>
<keyword evidence="2" id="KW-1185">Reference proteome</keyword>
<dbReference type="EMBL" id="CACSLK010027842">
    <property type="protein sequence ID" value="CAA0834088.1"/>
    <property type="molecule type" value="Genomic_DNA"/>
</dbReference>
<dbReference type="OrthoDB" id="1436347at2759"/>
<name>A0A9N7RKE8_STRHE</name>
<gene>
    <name evidence="1" type="ORF">SHERM_29344</name>
</gene>